<keyword evidence="1" id="KW-1133">Transmembrane helix</keyword>
<dbReference type="AlphaFoldDB" id="A0A2T7A326"/>
<evidence type="ECO:0000313" key="2">
    <source>
        <dbReference type="EMBL" id="PUU82124.1"/>
    </source>
</evidence>
<organism evidence="2 3">
    <name type="scientific">Tuber borchii</name>
    <name type="common">White truffle</name>
    <dbReference type="NCBI Taxonomy" id="42251"/>
    <lineage>
        <taxon>Eukaryota</taxon>
        <taxon>Fungi</taxon>
        <taxon>Dikarya</taxon>
        <taxon>Ascomycota</taxon>
        <taxon>Pezizomycotina</taxon>
        <taxon>Pezizomycetes</taxon>
        <taxon>Pezizales</taxon>
        <taxon>Tuberaceae</taxon>
        <taxon>Tuber</taxon>
    </lineage>
</organism>
<keyword evidence="3" id="KW-1185">Reference proteome</keyword>
<feature type="transmembrane region" description="Helical" evidence="1">
    <location>
        <begin position="98"/>
        <end position="117"/>
    </location>
</feature>
<dbReference type="EMBL" id="NESQ01000034">
    <property type="protein sequence ID" value="PUU82124.1"/>
    <property type="molecule type" value="Genomic_DNA"/>
</dbReference>
<name>A0A2T7A326_TUBBO</name>
<reference evidence="2 3" key="1">
    <citation type="submission" date="2017-04" db="EMBL/GenBank/DDBJ databases">
        <title>Draft genome sequence of Tuber borchii Vittad., a whitish edible truffle.</title>
        <authorList>
            <consortium name="DOE Joint Genome Institute"/>
            <person name="Murat C."/>
            <person name="Kuo A."/>
            <person name="Barry K.W."/>
            <person name="Clum A."/>
            <person name="Dockter R.B."/>
            <person name="Fauchery L."/>
            <person name="Iotti M."/>
            <person name="Kohler A."/>
            <person name="Labutti K."/>
            <person name="Lindquist E.A."/>
            <person name="Lipzen A."/>
            <person name="Ohm R.A."/>
            <person name="Wang M."/>
            <person name="Grigoriev I.V."/>
            <person name="Zambonelli A."/>
            <person name="Martin F.M."/>
        </authorList>
    </citation>
    <scope>NUCLEOTIDE SEQUENCE [LARGE SCALE GENOMIC DNA]</scope>
    <source>
        <strain evidence="2 3">Tbo3840</strain>
    </source>
</reference>
<keyword evidence="1" id="KW-0812">Transmembrane</keyword>
<dbReference type="Proteomes" id="UP000244722">
    <property type="component" value="Unassembled WGS sequence"/>
</dbReference>
<evidence type="ECO:0000313" key="3">
    <source>
        <dbReference type="Proteomes" id="UP000244722"/>
    </source>
</evidence>
<evidence type="ECO:0000256" key="1">
    <source>
        <dbReference type="SAM" id="Phobius"/>
    </source>
</evidence>
<gene>
    <name evidence="2" type="ORF">B9Z19DRAFT_505272</name>
</gene>
<proteinExistence type="predicted"/>
<comment type="caution">
    <text evidence="2">The sequence shown here is derived from an EMBL/GenBank/DDBJ whole genome shotgun (WGS) entry which is preliminary data.</text>
</comment>
<keyword evidence="1" id="KW-0472">Membrane</keyword>
<accession>A0A2T7A326</accession>
<feature type="transmembrane region" description="Helical" evidence="1">
    <location>
        <begin position="55"/>
        <end position="78"/>
    </location>
</feature>
<sequence>MVAWVVPVANVTIHPSIIHPPYCSLPSWNNPLPCPWHCARYNGQGESKFADKQRLLIATMGVMPWSASLGASPFLLALPPSRSLFLHFFFPHPLCTSLSRQRLTLFTFFFFFALCPVTPSNPKNNNFSWDFFYSSA</sequence>
<protein>
    <submittedName>
        <fullName evidence="2">Uncharacterized protein</fullName>
    </submittedName>
</protein>